<keyword evidence="3" id="KW-1185">Reference proteome</keyword>
<evidence type="ECO:0000313" key="3">
    <source>
        <dbReference type="Proteomes" id="UP000025241"/>
    </source>
</evidence>
<gene>
    <name evidence="2" type="ORF">PKB_5118</name>
</gene>
<dbReference type="Gene3D" id="3.30.160.670">
    <property type="match status" value="1"/>
</dbReference>
<dbReference type="AlphaFoldDB" id="A0A024HNH7"/>
<dbReference type="Pfam" id="PF13590">
    <property type="entry name" value="DUF4136"/>
    <property type="match status" value="1"/>
</dbReference>
<name>A0A024HNH7_PSEKB</name>
<dbReference type="InterPro" id="IPR025411">
    <property type="entry name" value="DUF4136"/>
</dbReference>
<reference evidence="2 3" key="2">
    <citation type="submission" date="2014-05" db="EMBL/GenBank/DDBJ databases">
        <title>Genome sequence of the 3-chlorobenzoate degrading bacterium Pseudomonas knackmussii B13 shows multiple evidence for horizontal gene transfer.</title>
        <authorList>
            <person name="Miyazaki R."/>
            <person name="Bertelli C."/>
            <person name="Falquet L."/>
            <person name="Robinson-Rechavi M."/>
            <person name="Gharib W."/>
            <person name="Roy S."/>
            <person name="Van der Meer J.R."/>
        </authorList>
    </citation>
    <scope>NUCLEOTIDE SEQUENCE [LARGE SCALE GENOMIC DNA]</scope>
    <source>
        <strain evidence="2 3">B13</strain>
    </source>
</reference>
<dbReference type="PROSITE" id="PS51257">
    <property type="entry name" value="PROKAR_LIPOPROTEIN"/>
    <property type="match status" value="1"/>
</dbReference>
<evidence type="ECO:0000313" key="2">
    <source>
        <dbReference type="EMBL" id="CDF86431.1"/>
    </source>
</evidence>
<organism evidence="2 3">
    <name type="scientific">Pseudomonas knackmussii (strain DSM 6978 / CCUG 54928 / LMG 23759 / B13)</name>
    <dbReference type="NCBI Taxonomy" id="1301098"/>
    <lineage>
        <taxon>Bacteria</taxon>
        <taxon>Pseudomonadati</taxon>
        <taxon>Pseudomonadota</taxon>
        <taxon>Gammaproteobacteria</taxon>
        <taxon>Pseudomonadales</taxon>
        <taxon>Pseudomonadaceae</taxon>
        <taxon>Pseudomonas</taxon>
    </lineage>
</organism>
<sequence>MVRRLLLLGLLFSLAACETVKLNRDYDTSRDFSRYTSWSWAQPSFEYRPDDPRIKSDLTQQRILEAVADQLDQRGLRPAPAGGHGDLLVRAYLIVDAHQDQVTTYTGGFWGGYWGNGWGGPMVAESRTYDYKTATIQVDLLDGKDGKLVWRGSGEQTMNSSAQTPAERSATINDVVHKLMSQYPPH</sequence>
<proteinExistence type="predicted"/>
<feature type="domain" description="DUF4136" evidence="1">
    <location>
        <begin position="23"/>
        <end position="185"/>
    </location>
</feature>
<dbReference type="Proteomes" id="UP000025241">
    <property type="component" value="Chromosome I"/>
</dbReference>
<protein>
    <recommendedName>
        <fullName evidence="1">DUF4136 domain-containing protein</fullName>
    </recommendedName>
</protein>
<dbReference type="OrthoDB" id="7019059at2"/>
<accession>A0A024HNH7</accession>
<dbReference type="PATRIC" id="fig|1301098.3.peg.5091"/>
<dbReference type="STRING" id="1301098.PKB_5118"/>
<dbReference type="KEGG" id="pkc:PKB_5118"/>
<dbReference type="HOGENOM" id="CLU_113282_1_1_6"/>
<evidence type="ECO:0000259" key="1">
    <source>
        <dbReference type="Pfam" id="PF13590"/>
    </source>
</evidence>
<dbReference type="RefSeq" id="WP_043255547.1">
    <property type="nucleotide sequence ID" value="NZ_HG322950.1"/>
</dbReference>
<reference evidence="2 3" key="1">
    <citation type="submission" date="2013-03" db="EMBL/GenBank/DDBJ databases">
        <authorList>
            <person name="Linke B."/>
        </authorList>
    </citation>
    <scope>NUCLEOTIDE SEQUENCE [LARGE SCALE GENOMIC DNA]</scope>
    <source>
        <strain evidence="2 3">B13</strain>
    </source>
</reference>
<dbReference type="EMBL" id="HG322950">
    <property type="protein sequence ID" value="CDF86431.1"/>
    <property type="molecule type" value="Genomic_DNA"/>
</dbReference>